<keyword evidence="3" id="KW-0731">Sigma factor</keyword>
<dbReference type="RefSeq" id="WP_132192813.1">
    <property type="nucleotide sequence ID" value="NZ_SLWM01000016.1"/>
</dbReference>
<reference evidence="8 9" key="1">
    <citation type="journal article" date="2015" name="Stand. Genomic Sci.">
        <title>Genomic Encyclopedia of Bacterial and Archaeal Type Strains, Phase III: the genomes of soil and plant-associated and newly described type strains.</title>
        <authorList>
            <person name="Whitman W.B."/>
            <person name="Woyke T."/>
            <person name="Klenk H.P."/>
            <person name="Zhou Y."/>
            <person name="Lilburn T.G."/>
            <person name="Beck B.J."/>
            <person name="De Vos P."/>
            <person name="Vandamme P."/>
            <person name="Eisen J.A."/>
            <person name="Garrity G."/>
            <person name="Hugenholtz P."/>
            <person name="Kyrpides N.C."/>
        </authorList>
    </citation>
    <scope>NUCLEOTIDE SEQUENCE [LARGE SCALE GENOMIC DNA]</scope>
    <source>
        <strain evidence="8 9">VKM Ac-2538</strain>
    </source>
</reference>
<feature type="domain" description="RNA polymerase sigma factor 70 region 4 type 2" evidence="7">
    <location>
        <begin position="107"/>
        <end position="157"/>
    </location>
</feature>
<dbReference type="InterPro" id="IPR013249">
    <property type="entry name" value="RNA_pol_sigma70_r4_t2"/>
</dbReference>
<evidence type="ECO:0000313" key="9">
    <source>
        <dbReference type="Proteomes" id="UP000295818"/>
    </source>
</evidence>
<dbReference type="NCBIfam" id="TIGR02937">
    <property type="entry name" value="sigma70-ECF"/>
    <property type="match status" value="1"/>
</dbReference>
<dbReference type="Gene3D" id="1.10.10.10">
    <property type="entry name" value="Winged helix-like DNA-binding domain superfamily/Winged helix DNA-binding domain"/>
    <property type="match status" value="1"/>
</dbReference>
<dbReference type="InterPro" id="IPR039425">
    <property type="entry name" value="RNA_pol_sigma-70-like"/>
</dbReference>
<protein>
    <submittedName>
        <fullName evidence="8">RNA polymerase sigma-70 factor (Sigma-E family)</fullName>
    </submittedName>
</protein>
<gene>
    <name evidence="8" type="ORF">EV644_11656</name>
</gene>
<keyword evidence="4" id="KW-0238">DNA-binding</keyword>
<sequence>MKAADEPGFREFVSSRRPALLRTAYLLCGDWHRAEDVVSTAIVKLYVAWRRVACADNPDAYARQVVVRTWLDEARRPWRRELPVEMLPDRPLDHADTAADATVRRADLRLLLAKMPARQRAVLVLRFYDDLSVERTAEILGCTRGAVMTLTSRALETIRGLLPDGAMTVTDLEETL</sequence>
<dbReference type="InterPro" id="IPR013324">
    <property type="entry name" value="RNA_pol_sigma_r3/r4-like"/>
</dbReference>
<keyword evidence="5" id="KW-0804">Transcription</keyword>
<organism evidence="8 9">
    <name type="scientific">Kribbella orskensis</name>
    <dbReference type="NCBI Taxonomy" id="2512216"/>
    <lineage>
        <taxon>Bacteria</taxon>
        <taxon>Bacillati</taxon>
        <taxon>Actinomycetota</taxon>
        <taxon>Actinomycetes</taxon>
        <taxon>Propionibacteriales</taxon>
        <taxon>Kribbellaceae</taxon>
        <taxon>Kribbella</taxon>
    </lineage>
</organism>
<dbReference type="NCBIfam" id="TIGR02983">
    <property type="entry name" value="SigE-fam_strep"/>
    <property type="match status" value="1"/>
</dbReference>
<dbReference type="Gene3D" id="1.10.1740.10">
    <property type="match status" value="1"/>
</dbReference>
<comment type="similarity">
    <text evidence="1">Belongs to the sigma-70 factor family. ECF subfamily.</text>
</comment>
<evidence type="ECO:0000256" key="3">
    <source>
        <dbReference type="ARBA" id="ARBA00023082"/>
    </source>
</evidence>
<dbReference type="Pfam" id="PF08281">
    <property type="entry name" value="Sigma70_r4_2"/>
    <property type="match status" value="1"/>
</dbReference>
<keyword evidence="9" id="KW-1185">Reference proteome</keyword>
<evidence type="ECO:0000259" key="7">
    <source>
        <dbReference type="Pfam" id="PF08281"/>
    </source>
</evidence>
<evidence type="ECO:0000256" key="1">
    <source>
        <dbReference type="ARBA" id="ARBA00010641"/>
    </source>
</evidence>
<dbReference type="InterPro" id="IPR014325">
    <property type="entry name" value="RNA_pol_sigma-E_actinobac"/>
</dbReference>
<dbReference type="CDD" id="cd06171">
    <property type="entry name" value="Sigma70_r4"/>
    <property type="match status" value="1"/>
</dbReference>
<dbReference type="Pfam" id="PF04542">
    <property type="entry name" value="Sigma70_r2"/>
    <property type="match status" value="1"/>
</dbReference>
<keyword evidence="2" id="KW-0805">Transcription regulation</keyword>
<dbReference type="InterPro" id="IPR036388">
    <property type="entry name" value="WH-like_DNA-bd_sf"/>
</dbReference>
<dbReference type="PANTHER" id="PTHR43133:SF50">
    <property type="entry name" value="ECF RNA POLYMERASE SIGMA FACTOR SIGM"/>
    <property type="match status" value="1"/>
</dbReference>
<dbReference type="InterPro" id="IPR007627">
    <property type="entry name" value="RNA_pol_sigma70_r2"/>
</dbReference>
<dbReference type="InterPro" id="IPR013325">
    <property type="entry name" value="RNA_pol_sigma_r2"/>
</dbReference>
<dbReference type="EMBL" id="SLWM01000016">
    <property type="protein sequence ID" value="TCO16685.1"/>
    <property type="molecule type" value="Genomic_DNA"/>
</dbReference>
<evidence type="ECO:0000256" key="2">
    <source>
        <dbReference type="ARBA" id="ARBA00023015"/>
    </source>
</evidence>
<dbReference type="SUPFAM" id="SSF88659">
    <property type="entry name" value="Sigma3 and sigma4 domains of RNA polymerase sigma factors"/>
    <property type="match status" value="1"/>
</dbReference>
<dbReference type="InterPro" id="IPR014284">
    <property type="entry name" value="RNA_pol_sigma-70_dom"/>
</dbReference>
<evidence type="ECO:0000259" key="6">
    <source>
        <dbReference type="Pfam" id="PF04542"/>
    </source>
</evidence>
<accession>A0ABY2BCX0</accession>
<evidence type="ECO:0000313" key="8">
    <source>
        <dbReference type="EMBL" id="TCO16685.1"/>
    </source>
</evidence>
<comment type="caution">
    <text evidence="8">The sequence shown here is derived from an EMBL/GenBank/DDBJ whole genome shotgun (WGS) entry which is preliminary data.</text>
</comment>
<evidence type="ECO:0000256" key="4">
    <source>
        <dbReference type="ARBA" id="ARBA00023125"/>
    </source>
</evidence>
<dbReference type="PANTHER" id="PTHR43133">
    <property type="entry name" value="RNA POLYMERASE ECF-TYPE SIGMA FACTO"/>
    <property type="match status" value="1"/>
</dbReference>
<feature type="domain" description="RNA polymerase sigma-70 region 2" evidence="6">
    <location>
        <begin position="13"/>
        <end position="79"/>
    </location>
</feature>
<dbReference type="Proteomes" id="UP000295818">
    <property type="component" value="Unassembled WGS sequence"/>
</dbReference>
<name>A0ABY2BCX0_9ACTN</name>
<dbReference type="SUPFAM" id="SSF88946">
    <property type="entry name" value="Sigma2 domain of RNA polymerase sigma factors"/>
    <property type="match status" value="1"/>
</dbReference>
<evidence type="ECO:0000256" key="5">
    <source>
        <dbReference type="ARBA" id="ARBA00023163"/>
    </source>
</evidence>
<proteinExistence type="inferred from homology"/>